<evidence type="ECO:0000313" key="1">
    <source>
        <dbReference type="EMBL" id="MCP9765194.1"/>
    </source>
</evidence>
<sequence>MGCVTVIQFISYFIRLLQITFKGINNFNNIILQFSEVPFKGNNIFTKNRGLYIFKECVKNENLGISQSSVSFLYQKMKNDRLMHENLKFHILRDWFLNNYEIEIPQNKDLSERNFAKMEDIYYKVKGILHPKIFTDQV</sequence>
<accession>A0AAE3H6Y1</accession>
<evidence type="ECO:0000313" key="2">
    <source>
        <dbReference type="Proteomes" id="UP001204144"/>
    </source>
</evidence>
<reference evidence="1 2" key="1">
    <citation type="submission" date="2018-11" db="EMBL/GenBank/DDBJ databases">
        <title>Novel bacteria species description.</title>
        <authorList>
            <person name="Han J.-H."/>
        </authorList>
    </citation>
    <scope>NUCLEOTIDE SEQUENCE [LARGE SCALE GENOMIC DNA]</scope>
    <source>
        <strain evidence="1 2">KCTC23259</strain>
    </source>
</reference>
<organism evidence="1 2">
    <name type="scientific">Lacihabitans soyangensis</name>
    <dbReference type="NCBI Taxonomy" id="869394"/>
    <lineage>
        <taxon>Bacteria</taxon>
        <taxon>Pseudomonadati</taxon>
        <taxon>Bacteroidota</taxon>
        <taxon>Cytophagia</taxon>
        <taxon>Cytophagales</taxon>
        <taxon>Leadbetterellaceae</taxon>
        <taxon>Lacihabitans</taxon>
    </lineage>
</organism>
<name>A0AAE3H6Y1_9BACT</name>
<dbReference type="EMBL" id="RJUF01000180">
    <property type="protein sequence ID" value="MCP9765194.1"/>
    <property type="molecule type" value="Genomic_DNA"/>
</dbReference>
<dbReference type="Proteomes" id="UP001204144">
    <property type="component" value="Unassembled WGS sequence"/>
</dbReference>
<comment type="caution">
    <text evidence="1">The sequence shown here is derived from an EMBL/GenBank/DDBJ whole genome shotgun (WGS) entry which is preliminary data.</text>
</comment>
<gene>
    <name evidence="1" type="ORF">EGI31_19845</name>
</gene>
<protein>
    <submittedName>
        <fullName evidence="1">Uncharacterized protein</fullName>
    </submittedName>
</protein>
<dbReference type="AlphaFoldDB" id="A0AAE3H6Y1"/>
<keyword evidence="2" id="KW-1185">Reference proteome</keyword>
<proteinExistence type="predicted"/>